<name>A0A8S0PGY2_OLEEU</name>
<organism evidence="2 3">
    <name type="scientific">Olea europaea subsp. europaea</name>
    <dbReference type="NCBI Taxonomy" id="158383"/>
    <lineage>
        <taxon>Eukaryota</taxon>
        <taxon>Viridiplantae</taxon>
        <taxon>Streptophyta</taxon>
        <taxon>Embryophyta</taxon>
        <taxon>Tracheophyta</taxon>
        <taxon>Spermatophyta</taxon>
        <taxon>Magnoliopsida</taxon>
        <taxon>eudicotyledons</taxon>
        <taxon>Gunneridae</taxon>
        <taxon>Pentapetalae</taxon>
        <taxon>asterids</taxon>
        <taxon>lamiids</taxon>
        <taxon>Lamiales</taxon>
        <taxon>Oleaceae</taxon>
        <taxon>Oleeae</taxon>
        <taxon>Olea</taxon>
    </lineage>
</organism>
<protein>
    <submittedName>
        <fullName evidence="2">Uncharacterized protein</fullName>
    </submittedName>
</protein>
<gene>
    <name evidence="2" type="ORF">OLEA9_A105755</name>
</gene>
<reference evidence="2 3" key="1">
    <citation type="submission" date="2019-12" db="EMBL/GenBank/DDBJ databases">
        <authorList>
            <person name="Alioto T."/>
            <person name="Alioto T."/>
            <person name="Gomez Garrido J."/>
        </authorList>
    </citation>
    <scope>NUCLEOTIDE SEQUENCE [LARGE SCALE GENOMIC DNA]</scope>
</reference>
<evidence type="ECO:0000313" key="3">
    <source>
        <dbReference type="Proteomes" id="UP000594638"/>
    </source>
</evidence>
<comment type="caution">
    <text evidence="2">The sequence shown here is derived from an EMBL/GenBank/DDBJ whole genome shotgun (WGS) entry which is preliminary data.</text>
</comment>
<keyword evidence="1" id="KW-0732">Signal</keyword>
<sequence>MGYVHVFLLYRLQSALVMVDHNCSYIKLVETAVIEFSLDPTKVAVTMTYTLNVNLPPVRISSDSNVGTYVTLKTVERDLSKYPINIECRSVSVQNITTDICDTVEETSHRIDENLVTIVSILDAMSIE</sequence>
<dbReference type="AlphaFoldDB" id="A0A8S0PGY2"/>
<evidence type="ECO:0000256" key="1">
    <source>
        <dbReference type="SAM" id="SignalP"/>
    </source>
</evidence>
<dbReference type="EMBL" id="CACTIH010000081">
    <property type="protein sequence ID" value="CAA2952173.1"/>
    <property type="molecule type" value="Genomic_DNA"/>
</dbReference>
<evidence type="ECO:0000313" key="2">
    <source>
        <dbReference type="EMBL" id="CAA2952173.1"/>
    </source>
</evidence>
<dbReference type="Gramene" id="OE9A105755T1">
    <property type="protein sequence ID" value="OE9A105755C1"/>
    <property type="gene ID" value="OE9A105755"/>
</dbReference>
<feature type="chain" id="PRO_5035742869" evidence="1">
    <location>
        <begin position="16"/>
        <end position="128"/>
    </location>
</feature>
<accession>A0A8S0PGY2</accession>
<keyword evidence="3" id="KW-1185">Reference proteome</keyword>
<proteinExistence type="predicted"/>
<feature type="signal peptide" evidence="1">
    <location>
        <begin position="1"/>
        <end position="15"/>
    </location>
</feature>
<dbReference type="Proteomes" id="UP000594638">
    <property type="component" value="Unassembled WGS sequence"/>
</dbReference>